<sequence length="127" mass="14226">MNYINDELVVKNHTDFILPTTNKCLLRVPKILETVIKFKNRKVSSGTFEDLPEASPNSKVLQSTFRTNIISPEALPIQRSARTNIIPPEALTNDKVLQTNIIPPEALTNSRVLRSSSQTNLTRADVN</sequence>
<accession>A0A9N9CHE0</accession>
<gene>
    <name evidence="1" type="ORF">DERYTH_LOCUS7777</name>
</gene>
<name>A0A9N9CHE0_9GLOM</name>
<proteinExistence type="predicted"/>
<dbReference type="EMBL" id="CAJVPY010003858">
    <property type="protein sequence ID" value="CAG8603725.1"/>
    <property type="molecule type" value="Genomic_DNA"/>
</dbReference>
<keyword evidence="2" id="KW-1185">Reference proteome</keyword>
<dbReference type="Proteomes" id="UP000789405">
    <property type="component" value="Unassembled WGS sequence"/>
</dbReference>
<evidence type="ECO:0000313" key="1">
    <source>
        <dbReference type="EMBL" id="CAG8603725.1"/>
    </source>
</evidence>
<organism evidence="1 2">
    <name type="scientific">Dentiscutata erythropus</name>
    <dbReference type="NCBI Taxonomy" id="1348616"/>
    <lineage>
        <taxon>Eukaryota</taxon>
        <taxon>Fungi</taxon>
        <taxon>Fungi incertae sedis</taxon>
        <taxon>Mucoromycota</taxon>
        <taxon>Glomeromycotina</taxon>
        <taxon>Glomeromycetes</taxon>
        <taxon>Diversisporales</taxon>
        <taxon>Gigasporaceae</taxon>
        <taxon>Dentiscutata</taxon>
    </lineage>
</organism>
<reference evidence="1" key="1">
    <citation type="submission" date="2021-06" db="EMBL/GenBank/DDBJ databases">
        <authorList>
            <person name="Kallberg Y."/>
            <person name="Tangrot J."/>
            <person name="Rosling A."/>
        </authorList>
    </citation>
    <scope>NUCLEOTIDE SEQUENCE</scope>
    <source>
        <strain evidence="1">MA453B</strain>
    </source>
</reference>
<dbReference type="OrthoDB" id="10601154at2759"/>
<dbReference type="AlphaFoldDB" id="A0A9N9CHE0"/>
<comment type="caution">
    <text evidence="1">The sequence shown here is derived from an EMBL/GenBank/DDBJ whole genome shotgun (WGS) entry which is preliminary data.</text>
</comment>
<evidence type="ECO:0000313" key="2">
    <source>
        <dbReference type="Proteomes" id="UP000789405"/>
    </source>
</evidence>
<protein>
    <submittedName>
        <fullName evidence="1">7937_t:CDS:1</fullName>
    </submittedName>
</protein>